<dbReference type="EMBL" id="JACJJC010000325">
    <property type="protein sequence ID" value="MBM6705317.1"/>
    <property type="molecule type" value="Genomic_DNA"/>
</dbReference>
<keyword evidence="2" id="KW-1185">Reference proteome</keyword>
<dbReference type="Proteomes" id="UP000715095">
    <property type="component" value="Unassembled WGS sequence"/>
</dbReference>
<feature type="non-terminal residue" evidence="1">
    <location>
        <position position="1"/>
    </location>
</feature>
<sequence>VYGLNVQSGATLNLAAGSGEGAGAVLTVAGGEDDNVIAGNDALGQGGGELAVSGDGTKLTVEGANSRFTGATSVESGAVLSLGNGASLGTGNTEIAAGGTLEVASAVDATSGASRVSSQLNTSVTGAG</sequence>
<proteinExistence type="predicted"/>
<comment type="caution">
    <text evidence="1">The sequence shown here is derived from an EMBL/GenBank/DDBJ whole genome shotgun (WGS) entry which is preliminary data.</text>
</comment>
<gene>
    <name evidence="1" type="ORF">H6A60_12665</name>
</gene>
<evidence type="ECO:0000313" key="2">
    <source>
        <dbReference type="Proteomes" id="UP000715095"/>
    </source>
</evidence>
<accession>A0ABS2DVE2</accession>
<organism evidence="1 2">
    <name type="scientific">Sutterella massiliensis</name>
    <dbReference type="NCBI Taxonomy" id="1816689"/>
    <lineage>
        <taxon>Bacteria</taxon>
        <taxon>Pseudomonadati</taxon>
        <taxon>Pseudomonadota</taxon>
        <taxon>Betaproteobacteria</taxon>
        <taxon>Burkholderiales</taxon>
        <taxon>Sutterellaceae</taxon>
        <taxon>Sutterella</taxon>
    </lineage>
</organism>
<evidence type="ECO:0000313" key="1">
    <source>
        <dbReference type="EMBL" id="MBM6705317.1"/>
    </source>
</evidence>
<name>A0ABS2DVE2_9BURK</name>
<dbReference type="RefSeq" id="WP_205105237.1">
    <property type="nucleotide sequence ID" value="NZ_JACJJC010000325.1"/>
</dbReference>
<evidence type="ECO:0008006" key="3">
    <source>
        <dbReference type="Google" id="ProtNLM"/>
    </source>
</evidence>
<protein>
    <recommendedName>
        <fullName evidence="3">Autotransporter outer membrane beta-barrel domain-containing protein</fullName>
    </recommendedName>
</protein>
<reference evidence="1 2" key="1">
    <citation type="journal article" date="2021" name="Sci. Rep.">
        <title>The distribution of antibiotic resistance genes in chicken gut microbiota commensals.</title>
        <authorList>
            <person name="Juricova H."/>
            <person name="Matiasovicova J."/>
            <person name="Kubasova T."/>
            <person name="Cejkova D."/>
            <person name="Rychlik I."/>
        </authorList>
    </citation>
    <scope>NUCLEOTIDE SEQUENCE [LARGE SCALE GENOMIC DNA]</scope>
    <source>
        <strain evidence="1 2">An829</strain>
    </source>
</reference>
<feature type="non-terminal residue" evidence="1">
    <location>
        <position position="128"/>
    </location>
</feature>